<evidence type="ECO:0000256" key="3">
    <source>
        <dbReference type="PIRNR" id="PIRNR029218"/>
    </source>
</evidence>
<evidence type="ECO:0000256" key="2">
    <source>
        <dbReference type="ARBA" id="ARBA00022649"/>
    </source>
</evidence>
<gene>
    <name evidence="4" type="ORF">SAMN05421825_1590</name>
</gene>
<keyword evidence="5" id="KW-1185">Reference proteome</keyword>
<dbReference type="Proteomes" id="UP000199203">
    <property type="component" value="Unassembled WGS sequence"/>
</dbReference>
<dbReference type="PIRSF" id="PIRSF029218">
    <property type="entry name" value="ParE"/>
    <property type="match status" value="1"/>
</dbReference>
<protein>
    <recommendedName>
        <fullName evidence="3">Toxin</fullName>
    </recommendedName>
</protein>
<dbReference type="Gene3D" id="3.30.2310.20">
    <property type="entry name" value="RelE-like"/>
    <property type="match status" value="1"/>
</dbReference>
<accession>A0A1G7LSN8</accession>
<organism evidence="4 5">
    <name type="scientific">Epilithonimonas hungarica</name>
    <dbReference type="NCBI Taxonomy" id="454006"/>
    <lineage>
        <taxon>Bacteria</taxon>
        <taxon>Pseudomonadati</taxon>
        <taxon>Bacteroidota</taxon>
        <taxon>Flavobacteriia</taxon>
        <taxon>Flavobacteriales</taxon>
        <taxon>Weeksellaceae</taxon>
        <taxon>Chryseobacterium group</taxon>
        <taxon>Epilithonimonas</taxon>
    </lineage>
</organism>
<proteinExistence type="inferred from homology"/>
<dbReference type="InterPro" id="IPR051803">
    <property type="entry name" value="TA_system_RelE-like_toxin"/>
</dbReference>
<dbReference type="AlphaFoldDB" id="A0A1G7LSN8"/>
<dbReference type="PANTHER" id="PTHR33755">
    <property type="entry name" value="TOXIN PARE1-RELATED"/>
    <property type="match status" value="1"/>
</dbReference>
<dbReference type="Pfam" id="PF05016">
    <property type="entry name" value="ParE_toxin"/>
    <property type="match status" value="1"/>
</dbReference>
<dbReference type="InterPro" id="IPR028344">
    <property type="entry name" value="ParE1/4"/>
</dbReference>
<dbReference type="STRING" id="454006.SAMN05421825_1590"/>
<dbReference type="PANTHER" id="PTHR33755:SF9">
    <property type="entry name" value="TOXIN PARE1"/>
    <property type="match status" value="1"/>
</dbReference>
<dbReference type="OrthoDB" id="7173315at2"/>
<evidence type="ECO:0000313" key="5">
    <source>
        <dbReference type="Proteomes" id="UP000199203"/>
    </source>
</evidence>
<evidence type="ECO:0000256" key="1">
    <source>
        <dbReference type="ARBA" id="ARBA00006226"/>
    </source>
</evidence>
<dbReference type="RefSeq" id="WP_089872983.1">
    <property type="nucleotide sequence ID" value="NZ_FNBH01000002.1"/>
</dbReference>
<evidence type="ECO:0000313" key="4">
    <source>
        <dbReference type="EMBL" id="SDF52568.1"/>
    </source>
</evidence>
<sequence>MAKYLFTKKAVDDLSEIYEYTYEFWSENQADKYYGEVISFCEMLSENPNIGKNYSEIASDIFGFVANRHIIFYRILNINEIEITRIIGSDMDLKSRMKE</sequence>
<keyword evidence="2" id="KW-1277">Toxin-antitoxin system</keyword>
<dbReference type="EMBL" id="FNBH01000002">
    <property type="protein sequence ID" value="SDF52568.1"/>
    <property type="molecule type" value="Genomic_DNA"/>
</dbReference>
<name>A0A1G7LSN8_9FLAO</name>
<reference evidence="5" key="1">
    <citation type="submission" date="2016-10" db="EMBL/GenBank/DDBJ databases">
        <authorList>
            <person name="Varghese N."/>
            <person name="Submissions S."/>
        </authorList>
    </citation>
    <scope>NUCLEOTIDE SEQUENCE [LARGE SCALE GENOMIC DNA]</scope>
    <source>
        <strain evidence="5">DSM 19684</strain>
    </source>
</reference>
<dbReference type="InterPro" id="IPR035093">
    <property type="entry name" value="RelE/ParE_toxin_dom_sf"/>
</dbReference>
<comment type="similarity">
    <text evidence="1 3">Belongs to the RelE toxin family.</text>
</comment>
<dbReference type="InterPro" id="IPR007712">
    <property type="entry name" value="RelE/ParE_toxin"/>
</dbReference>